<accession>A0A5Q6PER0</accession>
<organism evidence="1 2">
    <name type="scientific">Vibrio cholerae</name>
    <dbReference type="NCBI Taxonomy" id="666"/>
    <lineage>
        <taxon>Bacteria</taxon>
        <taxon>Pseudomonadati</taxon>
        <taxon>Pseudomonadota</taxon>
        <taxon>Gammaproteobacteria</taxon>
        <taxon>Vibrionales</taxon>
        <taxon>Vibrionaceae</taxon>
        <taxon>Vibrio</taxon>
    </lineage>
</organism>
<evidence type="ECO:0000313" key="1">
    <source>
        <dbReference type="EMBL" id="KAA1253362.1"/>
    </source>
</evidence>
<protein>
    <submittedName>
        <fullName evidence="1">DUF262 domain-containing protein</fullName>
    </submittedName>
</protein>
<sequence>MDDKFSKFHHVLKNNPFTYPAYSCGTELGNSLYMIARFCDRDSHVKLREKSLDELHPDVIKSNIASIAAHVPPFQRDNDKWSCEMQHSYILNILKGYKGSPICLYTLDDTKTNCFVLDGLQRITAISRFLIDQDMKFFIQGETITASELLQSELRHKILSVCPFDIKIYQFNDEIEAVDFYIEFNKNITHSKDDILRAEKYRRSIL</sequence>
<dbReference type="Proteomes" id="UP000323225">
    <property type="component" value="Unassembled WGS sequence"/>
</dbReference>
<reference evidence="1 2" key="1">
    <citation type="submission" date="2019-09" db="EMBL/GenBank/DDBJ databases">
        <authorList>
            <person name="Kritzky A."/>
            <person name="Schelkanova E.Y."/>
            <person name="Alkhova Z.V."/>
            <person name="Smirnova N.I."/>
        </authorList>
    </citation>
    <scope>NUCLEOTIDE SEQUENCE [LARGE SCALE GENOMIC DNA]</scope>
    <source>
        <strain evidence="1 2">M1526</strain>
    </source>
</reference>
<dbReference type="AlphaFoldDB" id="A0A5Q6PER0"/>
<evidence type="ECO:0000313" key="2">
    <source>
        <dbReference type="Proteomes" id="UP000323225"/>
    </source>
</evidence>
<gene>
    <name evidence="1" type="ORF">F0M16_17670</name>
</gene>
<name>A0A5Q6PER0_VIBCL</name>
<dbReference type="EMBL" id="VUAA01000022">
    <property type="protein sequence ID" value="KAA1253362.1"/>
    <property type="molecule type" value="Genomic_DNA"/>
</dbReference>
<proteinExistence type="predicted"/>
<comment type="caution">
    <text evidence="1">The sequence shown here is derived from an EMBL/GenBank/DDBJ whole genome shotgun (WGS) entry which is preliminary data.</text>
</comment>